<evidence type="ECO:0000256" key="10">
    <source>
        <dbReference type="ARBA" id="ARBA00023277"/>
    </source>
</evidence>
<dbReference type="Gene3D" id="3.30.230.10">
    <property type="match status" value="1"/>
</dbReference>
<dbReference type="InterPro" id="IPR019539">
    <property type="entry name" value="GalKase_N"/>
</dbReference>
<comment type="pathway">
    <text evidence="11">Carbohydrate metabolism; galactose metabolism.</text>
</comment>
<dbReference type="InterPro" id="IPR020568">
    <property type="entry name" value="Ribosomal_Su5_D2-typ_SF"/>
</dbReference>
<dbReference type="InterPro" id="IPR006204">
    <property type="entry name" value="GHMP_kinase_N_dom"/>
</dbReference>
<evidence type="ECO:0000313" key="16">
    <source>
        <dbReference type="EMBL" id="MFC4651874.1"/>
    </source>
</evidence>
<feature type="binding site" evidence="11">
    <location>
        <begin position="42"/>
        <end position="45"/>
    </location>
    <ligand>
        <name>substrate</name>
    </ligand>
</feature>
<feature type="domain" description="GHMP kinase C-terminal" evidence="14">
    <location>
        <begin position="294"/>
        <end position="374"/>
    </location>
</feature>
<dbReference type="SUPFAM" id="SSF54211">
    <property type="entry name" value="Ribosomal protein S5 domain 2-like"/>
    <property type="match status" value="1"/>
</dbReference>
<keyword evidence="4 11" id="KW-0479">Metal-binding</keyword>
<keyword evidence="7 11" id="KW-0067">ATP-binding</keyword>
<feature type="binding site" evidence="11">
    <location>
        <begin position="133"/>
        <end position="139"/>
    </location>
    <ligand>
        <name>ATP</name>
        <dbReference type="ChEBI" id="CHEBI:30616"/>
    </ligand>
</feature>
<dbReference type="PRINTS" id="PR00959">
    <property type="entry name" value="MEVGALKINASE"/>
</dbReference>
<comment type="catalytic activity">
    <reaction evidence="11">
        <text>alpha-D-galactose + ATP = alpha-D-galactose 1-phosphate + ADP + H(+)</text>
        <dbReference type="Rhea" id="RHEA:13553"/>
        <dbReference type="ChEBI" id="CHEBI:15378"/>
        <dbReference type="ChEBI" id="CHEBI:28061"/>
        <dbReference type="ChEBI" id="CHEBI:30616"/>
        <dbReference type="ChEBI" id="CHEBI:58336"/>
        <dbReference type="ChEBI" id="CHEBI:456216"/>
        <dbReference type="EC" id="2.7.1.6"/>
    </reaction>
</comment>
<accession>A0ABV9JEU9</accession>
<dbReference type="NCBIfam" id="TIGR00131">
    <property type="entry name" value="gal_kin"/>
    <property type="match status" value="1"/>
</dbReference>
<dbReference type="Gene3D" id="3.30.70.890">
    <property type="entry name" value="GHMP kinase, C-terminal domain"/>
    <property type="match status" value="1"/>
</dbReference>
<feature type="binding site" evidence="11">
    <location>
        <position position="171"/>
    </location>
    <ligand>
        <name>Mg(2+)</name>
        <dbReference type="ChEBI" id="CHEBI:18420"/>
    </ligand>
</feature>
<evidence type="ECO:0000259" key="15">
    <source>
        <dbReference type="Pfam" id="PF10509"/>
    </source>
</evidence>
<sequence>MATIVENSKVLSKLTGKFIDVFGGKEGLKYFFSPGRINLIGEHTDYNGGYVFPASITIGTTGLARLRHDTKVRLYSLNFEKDGIFEFDLATVREKTDGEWINYVKGMIVALQEAGYQIDKGFELLVSGEIPTASGLSSSASLELLAGVVLENLFGLNISRLELVKLGQKTENDYIGVNSGILDQFAIGFGEIGKAILLDCNTLEYEMVPAELGDVEIVIMNTNKPRALTESKYNERFAETREALRRLQTKLSIQSLGELSNEEFDANIDLIGDNTLVKRARHAVYENTRCKIAQKAFVAGNLKEFGKLLNASHASLKDDYAVTGLELDTLAETAQKQDGCLGARMTGAGFGGCGIALVKHDAIPDFIKKVGDKYEEVVGYPASFYVAQIGSGATKLDVE</sequence>
<dbReference type="InterPro" id="IPR036554">
    <property type="entry name" value="GHMP_kinase_C_sf"/>
</dbReference>
<evidence type="ECO:0000256" key="4">
    <source>
        <dbReference type="ARBA" id="ARBA00022723"/>
    </source>
</evidence>
<evidence type="ECO:0000256" key="2">
    <source>
        <dbReference type="ARBA" id="ARBA00022490"/>
    </source>
</evidence>
<comment type="caution">
    <text evidence="16">The sequence shown here is derived from an EMBL/GenBank/DDBJ whole genome shotgun (WGS) entry which is preliminary data.</text>
</comment>
<gene>
    <name evidence="11" type="primary">galK</name>
    <name evidence="16" type="ORF">ACFO26_03050</name>
</gene>
<keyword evidence="6 11" id="KW-0418">Kinase</keyword>
<proteinExistence type="inferred from homology"/>
<feature type="domain" description="GHMP kinase N-terminal" evidence="13">
    <location>
        <begin position="102"/>
        <end position="190"/>
    </location>
</feature>
<comment type="subcellular location">
    <subcellularLocation>
        <location evidence="11">Cytoplasm</location>
    </subcellularLocation>
</comment>
<name>A0ABV9JEU9_9LACT</name>
<keyword evidence="2 11" id="KW-0963">Cytoplasm</keyword>
<dbReference type="InterPro" id="IPR006206">
    <property type="entry name" value="Mevalonate/galactokinase"/>
</dbReference>
<dbReference type="PANTHER" id="PTHR10457:SF7">
    <property type="entry name" value="GALACTOKINASE-RELATED"/>
    <property type="match status" value="1"/>
</dbReference>
<dbReference type="NCBIfam" id="NF003705">
    <property type="entry name" value="PRK05322.1"/>
    <property type="match status" value="1"/>
</dbReference>
<dbReference type="PROSITE" id="PS00106">
    <property type="entry name" value="GALACTOKINASE"/>
    <property type="match status" value="1"/>
</dbReference>
<evidence type="ECO:0000259" key="14">
    <source>
        <dbReference type="Pfam" id="PF08544"/>
    </source>
</evidence>
<dbReference type="Pfam" id="PF00288">
    <property type="entry name" value="GHMP_kinases_N"/>
    <property type="match status" value="1"/>
</dbReference>
<dbReference type="InterPro" id="IPR014721">
    <property type="entry name" value="Ribsml_uS5_D2-typ_fold_subgr"/>
</dbReference>
<evidence type="ECO:0000256" key="9">
    <source>
        <dbReference type="ARBA" id="ARBA00023144"/>
    </source>
</evidence>
<keyword evidence="3 11" id="KW-0808">Transferase</keyword>
<keyword evidence="9 11" id="KW-0299">Galactose metabolism</keyword>
<dbReference type="InterPro" id="IPR022963">
    <property type="entry name" value="Galactokinase_bac"/>
</dbReference>
<dbReference type="InterPro" id="IPR006203">
    <property type="entry name" value="GHMP_knse_ATP-bd_CS"/>
</dbReference>
<reference evidence="17" key="1">
    <citation type="journal article" date="2019" name="Int. J. Syst. Evol. Microbiol.">
        <title>The Global Catalogue of Microorganisms (GCM) 10K type strain sequencing project: providing services to taxonomists for standard genome sequencing and annotation.</title>
        <authorList>
            <consortium name="The Broad Institute Genomics Platform"/>
            <consortium name="The Broad Institute Genome Sequencing Center for Infectious Disease"/>
            <person name="Wu L."/>
            <person name="Ma J."/>
        </authorList>
    </citation>
    <scope>NUCLEOTIDE SEQUENCE [LARGE SCALE GENOMIC DNA]</scope>
    <source>
        <strain evidence="17">CCUG 63287</strain>
    </source>
</reference>
<feature type="site" description="Transition state stabilizer" evidence="11">
    <location>
        <position position="36"/>
    </location>
</feature>
<dbReference type="InterPro" id="IPR013750">
    <property type="entry name" value="GHMP_kinase_C_dom"/>
</dbReference>
<dbReference type="InterPro" id="IPR019741">
    <property type="entry name" value="Galactokinase_CS"/>
</dbReference>
<organism evidence="16 17">
    <name type="scientific">Lactococcus nasutitermitis</name>
    <dbReference type="NCBI Taxonomy" id="1652957"/>
    <lineage>
        <taxon>Bacteria</taxon>
        <taxon>Bacillati</taxon>
        <taxon>Bacillota</taxon>
        <taxon>Bacilli</taxon>
        <taxon>Lactobacillales</taxon>
        <taxon>Streptococcaceae</taxon>
        <taxon>Lactococcus</taxon>
    </lineage>
</organism>
<evidence type="ECO:0000256" key="12">
    <source>
        <dbReference type="NCBIfam" id="TIGR00131"/>
    </source>
</evidence>
<dbReference type="PRINTS" id="PR00473">
    <property type="entry name" value="GALCTOKINASE"/>
</dbReference>
<dbReference type="Pfam" id="PF10509">
    <property type="entry name" value="GalKase_gal_bdg"/>
    <property type="match status" value="1"/>
</dbReference>
<feature type="domain" description="Galactokinase N-terminal" evidence="15">
    <location>
        <begin position="17"/>
        <end position="65"/>
    </location>
</feature>
<dbReference type="SUPFAM" id="SSF55060">
    <property type="entry name" value="GHMP Kinase, C-terminal domain"/>
    <property type="match status" value="1"/>
</dbReference>
<dbReference type="GO" id="GO:0004335">
    <property type="term" value="F:galactokinase activity"/>
    <property type="evidence" value="ECO:0007669"/>
    <property type="project" value="UniProtKB-EC"/>
</dbReference>
<feature type="binding site" evidence="11">
    <location>
        <position position="76"/>
    </location>
    <ligand>
        <name>ATP</name>
        <dbReference type="ChEBI" id="CHEBI:30616"/>
    </ligand>
</feature>
<evidence type="ECO:0000256" key="3">
    <source>
        <dbReference type="ARBA" id="ARBA00022679"/>
    </source>
</evidence>
<dbReference type="Proteomes" id="UP001595987">
    <property type="component" value="Unassembled WGS sequence"/>
</dbReference>
<keyword evidence="17" id="KW-1185">Reference proteome</keyword>
<dbReference type="PANTHER" id="PTHR10457">
    <property type="entry name" value="MEVALONATE KINASE/GALACTOKINASE"/>
    <property type="match status" value="1"/>
</dbReference>
<comment type="function">
    <text evidence="11">Catalyzes the transfer of the gamma-phosphate of ATP to D-galactose to form alpha-D-galactose-1-phosphate (Gal-1-P).</text>
</comment>
<dbReference type="HAMAP" id="MF_00246">
    <property type="entry name" value="Galactokinase"/>
    <property type="match status" value="1"/>
</dbReference>
<evidence type="ECO:0000259" key="13">
    <source>
        <dbReference type="Pfam" id="PF00288"/>
    </source>
</evidence>
<feature type="active site" description="Proton acceptor" evidence="11">
    <location>
        <position position="183"/>
    </location>
</feature>
<keyword evidence="5 11" id="KW-0547">Nucleotide-binding</keyword>
<keyword evidence="8 11" id="KW-0460">Magnesium</keyword>
<dbReference type="EMBL" id="JBHSGD010000004">
    <property type="protein sequence ID" value="MFC4651874.1"/>
    <property type="molecule type" value="Genomic_DNA"/>
</dbReference>
<evidence type="ECO:0000256" key="5">
    <source>
        <dbReference type="ARBA" id="ARBA00022741"/>
    </source>
</evidence>
<feature type="binding site" evidence="11">
    <location>
        <position position="233"/>
    </location>
    <ligand>
        <name>substrate</name>
    </ligand>
</feature>
<dbReference type="PIRSF" id="PIRSF000530">
    <property type="entry name" value="Galactokinase"/>
    <property type="match status" value="1"/>
</dbReference>
<dbReference type="EC" id="2.7.1.6" evidence="11 12"/>
<keyword evidence="10 11" id="KW-0119">Carbohydrate metabolism</keyword>
<evidence type="ECO:0000256" key="6">
    <source>
        <dbReference type="ARBA" id="ARBA00022777"/>
    </source>
</evidence>
<dbReference type="PROSITE" id="PS00627">
    <property type="entry name" value="GHMP_KINASES_ATP"/>
    <property type="match status" value="1"/>
</dbReference>
<dbReference type="Pfam" id="PF08544">
    <property type="entry name" value="GHMP_kinases_C"/>
    <property type="match status" value="1"/>
</dbReference>
<protein>
    <recommendedName>
        <fullName evidence="11 12">Galactokinase</fullName>
        <ecNumber evidence="11 12">2.7.1.6</ecNumber>
    </recommendedName>
    <alternativeName>
        <fullName evidence="11">Galactose kinase</fullName>
    </alternativeName>
</protein>
<evidence type="ECO:0000256" key="7">
    <source>
        <dbReference type="ARBA" id="ARBA00022840"/>
    </source>
</evidence>
<evidence type="ECO:0000256" key="11">
    <source>
        <dbReference type="HAMAP-Rule" id="MF_00246"/>
    </source>
</evidence>
<dbReference type="RefSeq" id="WP_213534035.1">
    <property type="nucleotide sequence ID" value="NZ_BOVQ01000002.1"/>
</dbReference>
<feature type="binding site" evidence="11">
    <location>
        <position position="139"/>
    </location>
    <ligand>
        <name>Mg(2+)</name>
        <dbReference type="ChEBI" id="CHEBI:18420"/>
    </ligand>
</feature>
<evidence type="ECO:0000256" key="1">
    <source>
        <dbReference type="ARBA" id="ARBA00006566"/>
    </source>
</evidence>
<evidence type="ECO:0000256" key="8">
    <source>
        <dbReference type="ARBA" id="ARBA00022842"/>
    </source>
</evidence>
<dbReference type="InterPro" id="IPR000705">
    <property type="entry name" value="Galactokinase"/>
</dbReference>
<comment type="similarity">
    <text evidence="1 11">Belongs to the GHMP kinase family. GalK subfamily.</text>
</comment>
<evidence type="ECO:0000313" key="17">
    <source>
        <dbReference type="Proteomes" id="UP001595987"/>
    </source>
</evidence>